<protein>
    <submittedName>
        <fullName evidence="3">5-hydroxyisourate hydrolase</fullName>
    </submittedName>
</protein>
<dbReference type="EMBL" id="AWTV01000010">
    <property type="protein sequence ID" value="KIH87881.1"/>
    <property type="molecule type" value="Genomic_DNA"/>
</dbReference>
<feature type="region of interest" description="Disordered" evidence="1">
    <location>
        <begin position="115"/>
        <end position="137"/>
    </location>
</feature>
<dbReference type="GeneID" id="63678548"/>
<dbReference type="RefSeq" id="XP_040615891.1">
    <property type="nucleotide sequence ID" value="XM_040763627.1"/>
</dbReference>
<dbReference type="SUPFAM" id="SSF49472">
    <property type="entry name" value="Transthyretin (synonym: prealbumin)"/>
    <property type="match status" value="1"/>
</dbReference>
<evidence type="ECO:0000259" key="2">
    <source>
        <dbReference type="Pfam" id="PF00576"/>
    </source>
</evidence>
<proteinExistence type="predicted"/>
<dbReference type="PANTHER" id="PTHR10395">
    <property type="entry name" value="URICASE AND TRANSTHYRETIN-RELATED"/>
    <property type="match status" value="1"/>
</dbReference>
<gene>
    <name evidence="3" type="ORF">SPBR_05350</name>
</gene>
<dbReference type="HOGENOM" id="CLU_115536_0_1_1"/>
<dbReference type="PANTHER" id="PTHR10395:SF7">
    <property type="entry name" value="5-HYDROXYISOURATE HYDROLASE"/>
    <property type="match status" value="1"/>
</dbReference>
<evidence type="ECO:0000313" key="3">
    <source>
        <dbReference type="EMBL" id="KIH87881.1"/>
    </source>
</evidence>
<name>A0A0C2IF86_9PEZI</name>
<feature type="domain" description="Transthyretin/hydroxyisourate hydrolase" evidence="2">
    <location>
        <begin position="6"/>
        <end position="187"/>
    </location>
</feature>
<evidence type="ECO:0000313" key="4">
    <source>
        <dbReference type="Proteomes" id="UP000031575"/>
    </source>
</evidence>
<dbReference type="InterPro" id="IPR023416">
    <property type="entry name" value="Transthyretin/HIU_hydrolase_d"/>
</dbReference>
<dbReference type="AlphaFoldDB" id="A0A0C2IF86"/>
<accession>A0A0C2IF86</accession>
<feature type="region of interest" description="Disordered" evidence="1">
    <location>
        <begin position="31"/>
        <end position="53"/>
    </location>
</feature>
<dbReference type="Pfam" id="PF00576">
    <property type="entry name" value="Transthyretin"/>
    <property type="match status" value="1"/>
</dbReference>
<dbReference type="InterPro" id="IPR036817">
    <property type="entry name" value="Transthyretin/HIU_hydrolase_sf"/>
</dbReference>
<dbReference type="Proteomes" id="UP000031575">
    <property type="component" value="Unassembled WGS sequence"/>
</dbReference>
<organism evidence="3 4">
    <name type="scientific">Sporothrix brasiliensis 5110</name>
    <dbReference type="NCBI Taxonomy" id="1398154"/>
    <lineage>
        <taxon>Eukaryota</taxon>
        <taxon>Fungi</taxon>
        <taxon>Dikarya</taxon>
        <taxon>Ascomycota</taxon>
        <taxon>Pezizomycotina</taxon>
        <taxon>Sordariomycetes</taxon>
        <taxon>Sordariomycetidae</taxon>
        <taxon>Ophiostomatales</taxon>
        <taxon>Ophiostomataceae</taxon>
        <taxon>Sporothrix</taxon>
    </lineage>
</organism>
<feature type="compositionally biased region" description="Low complexity" evidence="1">
    <location>
        <begin position="115"/>
        <end position="129"/>
    </location>
</feature>
<sequence>MAKDRITCHILDTAQGRPATGVRVRLELVTPSPSSFSSSAGASATTNGASAAATAAPLEAAPHSHHHGHATQVFESQTNEDGRVTVWLPYSASNASGDVPVYTLDDVLDKAEAEAAASVAGSGNSDDSAAPPPPPPTTWTLRFDTDGYYGAGKAFFPEVAVTFRVAAGQHYHVPLLLNPFSYTTYRGS</sequence>
<dbReference type="VEuPathDB" id="FungiDB:SPBR_05350"/>
<dbReference type="GO" id="GO:0016787">
    <property type="term" value="F:hydrolase activity"/>
    <property type="evidence" value="ECO:0007669"/>
    <property type="project" value="UniProtKB-KW"/>
</dbReference>
<dbReference type="OrthoDB" id="10265230at2759"/>
<dbReference type="PROSITE" id="PS00768">
    <property type="entry name" value="TRANSTHYRETIN_1"/>
    <property type="match status" value="1"/>
</dbReference>
<comment type="caution">
    <text evidence="3">The sequence shown here is derived from an EMBL/GenBank/DDBJ whole genome shotgun (WGS) entry which is preliminary data.</text>
</comment>
<keyword evidence="3" id="KW-0378">Hydrolase</keyword>
<reference evidence="3 4" key="1">
    <citation type="journal article" date="2014" name="BMC Genomics">
        <title>Comparative genomics of the major fungal agents of human and animal Sporotrichosis: Sporothrix schenckii and Sporothrix brasiliensis.</title>
        <authorList>
            <person name="Teixeira M.M."/>
            <person name="de Almeida L.G."/>
            <person name="Kubitschek-Barreira P."/>
            <person name="Alves F.L."/>
            <person name="Kioshima E.S."/>
            <person name="Abadio A.K."/>
            <person name="Fernandes L."/>
            <person name="Derengowski L.S."/>
            <person name="Ferreira K.S."/>
            <person name="Souza R.C."/>
            <person name="Ruiz J.C."/>
            <person name="de Andrade N.C."/>
            <person name="Paes H.C."/>
            <person name="Nicola A.M."/>
            <person name="Albuquerque P."/>
            <person name="Gerber A.L."/>
            <person name="Martins V.P."/>
            <person name="Peconick L.D."/>
            <person name="Neto A.V."/>
            <person name="Chaucanez C.B."/>
            <person name="Silva P.A."/>
            <person name="Cunha O.L."/>
            <person name="de Oliveira F.F."/>
            <person name="dos Santos T.C."/>
            <person name="Barros A.L."/>
            <person name="Soares M.A."/>
            <person name="de Oliveira L.M."/>
            <person name="Marini M.M."/>
            <person name="Villalobos-Duno H."/>
            <person name="Cunha M.M."/>
            <person name="de Hoog S."/>
            <person name="da Silveira J.F."/>
            <person name="Henrissat B."/>
            <person name="Nino-Vega G.A."/>
            <person name="Cisalpino P.S."/>
            <person name="Mora-Montes H.M."/>
            <person name="Almeida S.R."/>
            <person name="Stajich J.E."/>
            <person name="Lopes-Bezerra L.M."/>
            <person name="Vasconcelos A.T."/>
            <person name="Felipe M.S."/>
        </authorList>
    </citation>
    <scope>NUCLEOTIDE SEQUENCE [LARGE SCALE GENOMIC DNA]</scope>
    <source>
        <strain evidence="3 4">5110</strain>
    </source>
</reference>
<keyword evidence="4" id="KW-1185">Reference proteome</keyword>
<dbReference type="GO" id="GO:0006144">
    <property type="term" value="P:purine nucleobase metabolic process"/>
    <property type="evidence" value="ECO:0007669"/>
    <property type="project" value="TreeGrafter"/>
</dbReference>
<dbReference type="InterPro" id="IPR023418">
    <property type="entry name" value="Thyroxine_BS"/>
</dbReference>
<dbReference type="Gene3D" id="2.60.40.180">
    <property type="entry name" value="Transthyretin/hydroxyisourate hydrolase domain"/>
    <property type="match status" value="1"/>
</dbReference>
<evidence type="ECO:0000256" key="1">
    <source>
        <dbReference type="SAM" id="MobiDB-lite"/>
    </source>
</evidence>